<dbReference type="eggNOG" id="COG2390">
    <property type="taxonomic scope" value="Bacteria"/>
</dbReference>
<keyword evidence="2" id="KW-0805">Transcription regulation</keyword>
<dbReference type="InterPro" id="IPR007324">
    <property type="entry name" value="Sugar-bd_dom_put"/>
</dbReference>
<protein>
    <submittedName>
        <fullName evidence="6">Citrate lyase regulator</fullName>
    </submittedName>
</protein>
<name>A0A086ZEV8_9BIFI</name>
<dbReference type="InterPro" id="IPR037171">
    <property type="entry name" value="NagB/RpiA_transferase-like"/>
</dbReference>
<comment type="caution">
    <text evidence="6">The sequence shown here is derived from an EMBL/GenBank/DDBJ whole genome shotgun (WGS) entry which is preliminary data.</text>
</comment>
<dbReference type="STRING" id="1437606.BBOH_1320"/>
<evidence type="ECO:0000256" key="2">
    <source>
        <dbReference type="ARBA" id="ARBA00023015"/>
    </source>
</evidence>
<dbReference type="Proteomes" id="UP000029096">
    <property type="component" value="Unassembled WGS sequence"/>
</dbReference>
<dbReference type="GO" id="GO:0030246">
    <property type="term" value="F:carbohydrate binding"/>
    <property type="evidence" value="ECO:0007669"/>
    <property type="project" value="InterPro"/>
</dbReference>
<reference evidence="6 7" key="1">
    <citation type="submission" date="2014-03" db="EMBL/GenBank/DDBJ databases">
        <title>Genomics of Bifidobacteria.</title>
        <authorList>
            <person name="Ventura M."/>
            <person name="Milani C."/>
            <person name="Lugli G.A."/>
        </authorList>
    </citation>
    <scope>NUCLEOTIDE SEQUENCE [LARGE SCALE GENOMIC DNA]</scope>
    <source>
        <strain evidence="6 7">DSM 22767</strain>
    </source>
</reference>
<evidence type="ECO:0000256" key="1">
    <source>
        <dbReference type="ARBA" id="ARBA00010466"/>
    </source>
</evidence>
<dbReference type="OrthoDB" id="186585at2"/>
<keyword evidence="7" id="KW-1185">Reference proteome</keyword>
<comment type="similarity">
    <text evidence="1">Belongs to the SorC transcriptional regulatory family.</text>
</comment>
<keyword evidence="3" id="KW-0238">DNA-binding</keyword>
<evidence type="ECO:0000259" key="5">
    <source>
        <dbReference type="Pfam" id="PF04198"/>
    </source>
</evidence>
<dbReference type="AlphaFoldDB" id="A0A086ZEV8"/>
<gene>
    <name evidence="6" type="ORF">BBOH_1320</name>
</gene>
<sequence length="314" mass="35789">MVSQEMLASLSQDFYQKDLNLAQLSSKYHLSRYLVNKYLEQAREEGIITFIIQSPEARNQQLEQQLGDFFGIKNLYILKNSSNPQQNLDNINRLAAHKIEAYIRTSHVVGTTWGSVIYNAISDMHSSVLENVVFTQFIGENMKYHSEAGSMRMVERMAERFSCEYMTLAGPLYIVDDATREGMLREVATAATLKMAARMELIFSGLGTLDSIKSIPTWWKNIDRIFPQVNLEQVAGMAYGRPYDIYGNFLNQHHDTTFGLDLNTILQTPVRFALVKSTFKTRALLGALRGNLFTDIVTNEMVAQRIVFELRKGN</sequence>
<evidence type="ECO:0000256" key="4">
    <source>
        <dbReference type="ARBA" id="ARBA00023163"/>
    </source>
</evidence>
<keyword evidence="6" id="KW-0456">Lyase</keyword>
<accession>A0A086ZEV8</accession>
<proteinExistence type="inferred from homology"/>
<feature type="domain" description="Sugar-binding" evidence="5">
    <location>
        <begin position="58"/>
        <end position="307"/>
    </location>
</feature>
<dbReference type="InterPro" id="IPR051054">
    <property type="entry name" value="SorC_transcr_regulators"/>
</dbReference>
<evidence type="ECO:0000313" key="7">
    <source>
        <dbReference type="Proteomes" id="UP000029096"/>
    </source>
</evidence>
<evidence type="ECO:0000256" key="3">
    <source>
        <dbReference type="ARBA" id="ARBA00023125"/>
    </source>
</evidence>
<dbReference type="PANTHER" id="PTHR34294">
    <property type="entry name" value="TRANSCRIPTIONAL REGULATOR-RELATED"/>
    <property type="match status" value="1"/>
</dbReference>
<evidence type="ECO:0000313" key="6">
    <source>
        <dbReference type="EMBL" id="KFI45058.1"/>
    </source>
</evidence>
<dbReference type="Gene3D" id="1.10.10.60">
    <property type="entry name" value="Homeodomain-like"/>
    <property type="match status" value="1"/>
</dbReference>
<dbReference type="GO" id="GO:0016829">
    <property type="term" value="F:lyase activity"/>
    <property type="evidence" value="ECO:0007669"/>
    <property type="project" value="UniProtKB-KW"/>
</dbReference>
<dbReference type="GO" id="GO:0003677">
    <property type="term" value="F:DNA binding"/>
    <property type="evidence" value="ECO:0007669"/>
    <property type="project" value="UniProtKB-KW"/>
</dbReference>
<dbReference type="PANTHER" id="PTHR34294:SF1">
    <property type="entry name" value="TRANSCRIPTIONAL REGULATOR LSRR"/>
    <property type="match status" value="1"/>
</dbReference>
<dbReference type="SUPFAM" id="SSF100950">
    <property type="entry name" value="NagB/RpiA/CoA transferase-like"/>
    <property type="match status" value="1"/>
</dbReference>
<keyword evidence="4" id="KW-0804">Transcription</keyword>
<organism evidence="6 7">
    <name type="scientific">Bifidobacterium bohemicum DSM 22767</name>
    <dbReference type="NCBI Taxonomy" id="1437606"/>
    <lineage>
        <taxon>Bacteria</taxon>
        <taxon>Bacillati</taxon>
        <taxon>Actinomycetota</taxon>
        <taxon>Actinomycetes</taxon>
        <taxon>Bifidobacteriales</taxon>
        <taxon>Bifidobacteriaceae</taxon>
        <taxon>Bifidobacterium</taxon>
    </lineage>
</organism>
<dbReference type="RefSeq" id="WP_033522351.1">
    <property type="nucleotide sequence ID" value="NZ_JDUS01000020.1"/>
</dbReference>
<dbReference type="EMBL" id="JGYP01000004">
    <property type="protein sequence ID" value="KFI45058.1"/>
    <property type="molecule type" value="Genomic_DNA"/>
</dbReference>
<dbReference type="Gene3D" id="3.40.50.1360">
    <property type="match status" value="1"/>
</dbReference>
<dbReference type="Pfam" id="PF04198">
    <property type="entry name" value="Sugar-bind"/>
    <property type="match status" value="1"/>
</dbReference>